<organism evidence="2 3">
    <name type="scientific">Sulfobacillus harzensis</name>
    <dbReference type="NCBI Taxonomy" id="2729629"/>
    <lineage>
        <taxon>Bacteria</taxon>
        <taxon>Bacillati</taxon>
        <taxon>Bacillota</taxon>
        <taxon>Clostridia</taxon>
        <taxon>Eubacteriales</taxon>
        <taxon>Clostridiales Family XVII. Incertae Sedis</taxon>
        <taxon>Sulfobacillus</taxon>
    </lineage>
</organism>
<proteinExistence type="predicted"/>
<evidence type="ECO:0000313" key="3">
    <source>
        <dbReference type="Proteomes" id="UP000533476"/>
    </source>
</evidence>
<dbReference type="EMBL" id="JABBVZ010000003">
    <property type="protein sequence ID" value="NMP21039.1"/>
    <property type="molecule type" value="Genomic_DNA"/>
</dbReference>
<gene>
    <name evidence="2" type="ORF">HIJ39_01540</name>
</gene>
<dbReference type="InterPro" id="IPR018664">
    <property type="entry name" value="DUF2103_metal-binding"/>
</dbReference>
<dbReference type="Pfam" id="PF09876">
    <property type="entry name" value="DUF2103"/>
    <property type="match status" value="1"/>
</dbReference>
<name>A0A7Y0L372_9FIRM</name>
<feature type="region of interest" description="Disordered" evidence="1">
    <location>
        <begin position="93"/>
        <end position="113"/>
    </location>
</feature>
<dbReference type="RefSeq" id="WP_169095977.1">
    <property type="nucleotide sequence ID" value="NZ_JABBVZ010000003.1"/>
</dbReference>
<sequence>MAKYRRSKVKRQHHVVAALEDGLKLIGSLPEVDGIIPGIIKPKSGGAMGFTFQYLTQSGFKLIGRSSGAAQEVFVITQHPQGVLEALQTQGLIRMPEASQPSPPPDQNSQRSP</sequence>
<evidence type="ECO:0000256" key="1">
    <source>
        <dbReference type="SAM" id="MobiDB-lite"/>
    </source>
</evidence>
<keyword evidence="3" id="KW-1185">Reference proteome</keyword>
<accession>A0A7Y0L372</accession>
<dbReference type="Proteomes" id="UP000533476">
    <property type="component" value="Unassembled WGS sequence"/>
</dbReference>
<comment type="caution">
    <text evidence="2">The sequence shown here is derived from an EMBL/GenBank/DDBJ whole genome shotgun (WGS) entry which is preliminary data.</text>
</comment>
<evidence type="ECO:0008006" key="4">
    <source>
        <dbReference type="Google" id="ProtNLM"/>
    </source>
</evidence>
<dbReference type="AlphaFoldDB" id="A0A7Y0L372"/>
<reference evidence="2 3" key="1">
    <citation type="submission" date="2020-04" db="EMBL/GenBank/DDBJ databases">
        <authorList>
            <person name="Zhang R."/>
            <person name="Schippers A."/>
        </authorList>
    </citation>
    <scope>NUCLEOTIDE SEQUENCE [LARGE SCALE GENOMIC DNA]</scope>
    <source>
        <strain evidence="2 3">DSM 109850</strain>
    </source>
</reference>
<protein>
    <recommendedName>
        <fullName evidence="4">Metal-binding protein</fullName>
    </recommendedName>
</protein>
<evidence type="ECO:0000313" key="2">
    <source>
        <dbReference type="EMBL" id="NMP21039.1"/>
    </source>
</evidence>